<evidence type="ECO:0000313" key="2">
    <source>
        <dbReference type="EMBL" id="MDT2829010.1"/>
    </source>
</evidence>
<name>A0ABU3FSP7_9ENTE</name>
<keyword evidence="3" id="KW-1185">Reference proteome</keyword>
<feature type="coiled-coil region" evidence="1">
    <location>
        <begin position="57"/>
        <end position="102"/>
    </location>
</feature>
<dbReference type="InterPro" id="IPR009785">
    <property type="entry name" value="Prophage_Lj928_Orf309"/>
</dbReference>
<keyword evidence="1" id="KW-0175">Coiled coil</keyword>
<evidence type="ECO:0000313" key="3">
    <source>
        <dbReference type="Proteomes" id="UP001265301"/>
    </source>
</evidence>
<evidence type="ECO:0000256" key="1">
    <source>
        <dbReference type="SAM" id="Coils"/>
    </source>
</evidence>
<dbReference type="Proteomes" id="UP001265301">
    <property type="component" value="Unassembled WGS sequence"/>
</dbReference>
<sequence>METAELTTELQVGVSYTPSKITIQNEEHLASGVDSLVKLYGSYVFTDDNIPEAKAAKSSLNKVMKILEDQRKDVKKNYNEPLKLFEDRIKSYVKKIDQVKNDIDSGIKDFDGRERQKRSEILNTTIAEMAPNYEISIEELEIDPA</sequence>
<organism evidence="2 3">
    <name type="scientific">Enterococcus viikkiensis</name>
    <dbReference type="NCBI Taxonomy" id="930854"/>
    <lineage>
        <taxon>Bacteria</taxon>
        <taxon>Bacillati</taxon>
        <taxon>Bacillota</taxon>
        <taxon>Bacilli</taxon>
        <taxon>Lactobacillales</taxon>
        <taxon>Enterococcaceae</taxon>
        <taxon>Enterococcus</taxon>
    </lineage>
</organism>
<accession>A0ABU3FSP7</accession>
<gene>
    <name evidence="2" type="ORF">P7H59_11215</name>
</gene>
<reference evidence="2 3" key="1">
    <citation type="submission" date="2023-03" db="EMBL/GenBank/DDBJ databases">
        <authorList>
            <person name="Shen W."/>
            <person name="Cai J."/>
        </authorList>
    </citation>
    <scope>NUCLEOTIDE SEQUENCE [LARGE SCALE GENOMIC DNA]</scope>
    <source>
        <strain evidence="2 3">B101</strain>
    </source>
</reference>
<protein>
    <submittedName>
        <fullName evidence="2">DUF1351 domain-containing protein</fullName>
    </submittedName>
</protein>
<proteinExistence type="predicted"/>
<dbReference type="EMBL" id="JARQBN010000024">
    <property type="protein sequence ID" value="MDT2829010.1"/>
    <property type="molecule type" value="Genomic_DNA"/>
</dbReference>
<dbReference type="RefSeq" id="WP_311819588.1">
    <property type="nucleotide sequence ID" value="NZ_JARQBN010000024.1"/>
</dbReference>
<comment type="caution">
    <text evidence="2">The sequence shown here is derived from an EMBL/GenBank/DDBJ whole genome shotgun (WGS) entry which is preliminary data.</text>
</comment>
<dbReference type="Pfam" id="PF07083">
    <property type="entry name" value="DUF1351"/>
    <property type="match status" value="1"/>
</dbReference>